<accession>A0A8J1XZM7</accession>
<dbReference type="EMBL" id="CAIIXF020000001">
    <property type="protein sequence ID" value="CAH1773338.1"/>
    <property type="molecule type" value="Genomic_DNA"/>
</dbReference>
<dbReference type="Pfam" id="PF03385">
    <property type="entry name" value="STELLO"/>
    <property type="match status" value="1"/>
</dbReference>
<dbReference type="PANTHER" id="PTHR31362">
    <property type="entry name" value="GLYCOSYLTRANSFERASE STELLO1-RELATED"/>
    <property type="match status" value="1"/>
</dbReference>
<proteinExistence type="predicted"/>
<name>A0A8J1XZM7_OWEFU</name>
<evidence type="ECO:0000313" key="1">
    <source>
        <dbReference type="EMBL" id="CAH1773338.1"/>
    </source>
</evidence>
<dbReference type="InterPro" id="IPR005049">
    <property type="entry name" value="STL-like"/>
</dbReference>
<dbReference type="PANTHER" id="PTHR31362:SF0">
    <property type="entry name" value="EXOSTOSIN DOMAIN-CONTAINING PROTEIN-RELATED"/>
    <property type="match status" value="1"/>
</dbReference>
<comment type="caution">
    <text evidence="1">The sequence shown here is derived from an EMBL/GenBank/DDBJ whole genome shotgun (WGS) entry which is preliminary data.</text>
</comment>
<gene>
    <name evidence="1" type="ORF">OFUS_LOCUS951</name>
</gene>
<dbReference type="OrthoDB" id="408493at2759"/>
<dbReference type="AlphaFoldDB" id="A0A8J1XZM7"/>
<keyword evidence="2" id="KW-1185">Reference proteome</keyword>
<reference evidence="1" key="1">
    <citation type="submission" date="2022-03" db="EMBL/GenBank/DDBJ databases">
        <authorList>
            <person name="Martin C."/>
        </authorList>
    </citation>
    <scope>NUCLEOTIDE SEQUENCE</scope>
</reference>
<organism evidence="1 2">
    <name type="scientific">Owenia fusiformis</name>
    <name type="common">Polychaete worm</name>
    <dbReference type="NCBI Taxonomy" id="6347"/>
    <lineage>
        <taxon>Eukaryota</taxon>
        <taxon>Metazoa</taxon>
        <taxon>Spiralia</taxon>
        <taxon>Lophotrochozoa</taxon>
        <taxon>Annelida</taxon>
        <taxon>Polychaeta</taxon>
        <taxon>Sedentaria</taxon>
        <taxon>Canalipalpata</taxon>
        <taxon>Sabellida</taxon>
        <taxon>Oweniida</taxon>
        <taxon>Oweniidae</taxon>
        <taxon>Owenia</taxon>
    </lineage>
</organism>
<sequence>MRGPKKQRIIRLTIVSIILTFLGGSYQIVKQDFREEVDVKEAYDVKKEVGVEERLNFNEFDVKKESNVKTVPQRKVPEVKENPSVGTFKNDFREEVDTKKAYDKKEVQVEEMLNSNKEPNVKRESDAGTQIKVAEVKEKPSVDTIKNTDKWIIVTSIASPTEDIKSLATLSEWQLLVVADTKTPKDWHLNGVIFLSIAVQQSLGYKVLEHIPYSNYARKTIGHLYAIQHGAKVIYETDDDNHPTDGLRGFITTSKMYGVVPSTNTTVLNAYAYYGQPTTWPRGYPLDKIGDSISSEYNAVNWNTPLIQQGAVNGDPDVDAIYRLTRKSNSKLLNLTYDGFMPPLFYPKGTFVPFNSQNTLWHYDAFWGLMLPMTLTLRVTDIWRSYFTQTLLWLIDGHLSYMPPNCYQFRNYHSYILDAQDEGKLYNQASELITFLSTWKCKSNSLSMCMQILADAMAHKGFWETADVKQVGAWLQDLVTIGYKFPAITTEQYDEPVDFPITLQSDNRFPVSVPSDSKLLYIGAKKSKIKNLHYNTCNSYRYESPKSSQSDKHQLTQPIPILLLVIFNTPHYESIPYLEELYDGHFAKTLYCGPEMPHKAILHEWEINFVTFKQAGELPGSYNYECLLKVLKLGLRVKGILTIADDAIMKVKAITKLPLDEVWFNPINFYSEREFSKIAEDTSKIDLKEPFILKNNKDKIASVEHGKISLCNISNLQGKCEITNRNTRLMKYEMNIKHAFDELYQLQNSSKVIQSFLVGLSKHLFGKKRIIWQPSDVFYIPQKHFEMAVPIVDVFYRHEVFLEYAVPTILHSLGVKYSNMAMAAYNWNYGGIRDKPWIVFSSFLNSSLTFLHPVKLSGIVKNNSDITKIFCDAMNSKHFVHPFGNESSS</sequence>
<evidence type="ECO:0000313" key="2">
    <source>
        <dbReference type="Proteomes" id="UP000749559"/>
    </source>
</evidence>
<protein>
    <submittedName>
        <fullName evidence="1">Uncharacterized protein</fullName>
    </submittedName>
</protein>
<dbReference type="Proteomes" id="UP000749559">
    <property type="component" value="Unassembled WGS sequence"/>
</dbReference>